<dbReference type="Proteomes" id="UP001497516">
    <property type="component" value="Chromosome 4"/>
</dbReference>
<accession>A0AAV2EJV7</accession>
<organism evidence="2 3">
    <name type="scientific">Linum trigynum</name>
    <dbReference type="NCBI Taxonomy" id="586398"/>
    <lineage>
        <taxon>Eukaryota</taxon>
        <taxon>Viridiplantae</taxon>
        <taxon>Streptophyta</taxon>
        <taxon>Embryophyta</taxon>
        <taxon>Tracheophyta</taxon>
        <taxon>Spermatophyta</taxon>
        <taxon>Magnoliopsida</taxon>
        <taxon>eudicotyledons</taxon>
        <taxon>Gunneridae</taxon>
        <taxon>Pentapetalae</taxon>
        <taxon>rosids</taxon>
        <taxon>fabids</taxon>
        <taxon>Malpighiales</taxon>
        <taxon>Linaceae</taxon>
        <taxon>Linum</taxon>
    </lineage>
</organism>
<keyword evidence="1" id="KW-0611">Plant defense</keyword>
<dbReference type="AlphaFoldDB" id="A0AAV2EJV7"/>
<dbReference type="GO" id="GO:0006952">
    <property type="term" value="P:defense response"/>
    <property type="evidence" value="ECO:0007669"/>
    <property type="project" value="UniProtKB-KW"/>
</dbReference>
<dbReference type="SUPFAM" id="SSF52058">
    <property type="entry name" value="L domain-like"/>
    <property type="match status" value="1"/>
</dbReference>
<proteinExistence type="predicted"/>
<reference evidence="2 3" key="1">
    <citation type="submission" date="2024-04" db="EMBL/GenBank/DDBJ databases">
        <authorList>
            <person name="Fracassetti M."/>
        </authorList>
    </citation>
    <scope>NUCLEOTIDE SEQUENCE [LARGE SCALE GENOMIC DNA]</scope>
</reference>
<evidence type="ECO:0000313" key="3">
    <source>
        <dbReference type="Proteomes" id="UP001497516"/>
    </source>
</evidence>
<gene>
    <name evidence="2" type="ORF">LTRI10_LOCUS27104</name>
</gene>
<evidence type="ECO:0000256" key="1">
    <source>
        <dbReference type="ARBA" id="ARBA00022821"/>
    </source>
</evidence>
<dbReference type="PANTHER" id="PTHR36766">
    <property type="entry name" value="PLANT BROAD-SPECTRUM MILDEW RESISTANCE PROTEIN RPW8"/>
    <property type="match status" value="1"/>
</dbReference>
<dbReference type="InterPro" id="IPR032675">
    <property type="entry name" value="LRR_dom_sf"/>
</dbReference>
<dbReference type="Gene3D" id="3.80.10.10">
    <property type="entry name" value="Ribonuclease Inhibitor"/>
    <property type="match status" value="2"/>
</dbReference>
<evidence type="ECO:0000313" key="2">
    <source>
        <dbReference type="EMBL" id="CAL1386012.1"/>
    </source>
</evidence>
<keyword evidence="3" id="KW-1185">Reference proteome</keyword>
<dbReference type="PANTHER" id="PTHR36766:SF40">
    <property type="entry name" value="DISEASE RESISTANCE PROTEIN RGA3"/>
    <property type="match status" value="1"/>
</dbReference>
<name>A0AAV2EJV7_9ROSI</name>
<sequence>MTNLVEFTLTGCTKCEYLPPLHLLCPYLKKLCIKYCTKLQGIRDNCRYPYELEWNQQGAYVSDDDAEDDNYGFPYFPALSRLDIVLCPKLDRMPLFPTVDAELELYGCSERLLLRTMIMNSSRLVRPPLSQLSSLLLWEIYDLKYLGVCNLTSIQYLGIRDCPRLATLPPAMRCLTRLQKLSIQECPLLKERCREGVGEDWPNISHIPSVELRD</sequence>
<protein>
    <submittedName>
        <fullName evidence="2">Uncharacterized protein</fullName>
    </submittedName>
</protein>
<dbReference type="EMBL" id="OZ034817">
    <property type="protein sequence ID" value="CAL1386012.1"/>
    <property type="molecule type" value="Genomic_DNA"/>
</dbReference>